<organism evidence="2 3">
    <name type="scientific">Streptomyces sviceus (strain ATCC 29083 / DSM 924 / JCM 4929 / NBRC 13980 / NCIMB 11184 / NRRL 5439 / UC 5370)</name>
    <dbReference type="NCBI Taxonomy" id="463191"/>
    <lineage>
        <taxon>Bacteria</taxon>
        <taxon>Bacillati</taxon>
        <taxon>Actinomycetota</taxon>
        <taxon>Actinomycetes</taxon>
        <taxon>Kitasatosporales</taxon>
        <taxon>Streptomycetaceae</taxon>
        <taxon>Streptomyces</taxon>
    </lineage>
</organism>
<keyword evidence="1" id="KW-0812">Transmembrane</keyword>
<dbReference type="OrthoDB" id="3296646at2"/>
<feature type="transmembrane region" description="Helical" evidence="1">
    <location>
        <begin position="121"/>
        <end position="141"/>
    </location>
</feature>
<evidence type="ECO:0008006" key="4">
    <source>
        <dbReference type="Google" id="ProtNLM"/>
    </source>
</evidence>
<evidence type="ECO:0000256" key="1">
    <source>
        <dbReference type="SAM" id="Phobius"/>
    </source>
</evidence>
<dbReference type="HOGENOM" id="CLU_1282645_0_0_11"/>
<reference evidence="2" key="1">
    <citation type="submission" date="2009-10" db="EMBL/GenBank/DDBJ databases">
        <title>The genome sequence of Streptomyces sviceus strain ATCC 29083.</title>
        <authorList>
            <consortium name="The Broad Institute Genome Sequencing Platform"/>
            <consortium name="Broad Institute Microbial Sequencing Center"/>
            <person name="Fischbach M."/>
            <person name="Godfrey P."/>
            <person name="Ward D."/>
            <person name="Young S."/>
            <person name="Zeng Q."/>
            <person name="Koehrsen M."/>
            <person name="Alvarado L."/>
            <person name="Berlin A.M."/>
            <person name="Bochicchio J."/>
            <person name="Borenstein D."/>
            <person name="Chapman S.B."/>
            <person name="Chen Z."/>
            <person name="Engels R."/>
            <person name="Freedman E."/>
            <person name="Gellesch M."/>
            <person name="Goldberg J."/>
            <person name="Griggs A."/>
            <person name="Gujja S."/>
            <person name="Heilman E.R."/>
            <person name="Heiman D.I."/>
            <person name="Hepburn T.A."/>
            <person name="Howarth C."/>
            <person name="Jen D."/>
            <person name="Larson L."/>
            <person name="Lewis B."/>
            <person name="Mehta T."/>
            <person name="Park D."/>
            <person name="Pearson M."/>
            <person name="Richards J."/>
            <person name="Roberts A."/>
            <person name="Saif S."/>
            <person name="Shea T.D."/>
            <person name="Shenoy N."/>
            <person name="Sisk P."/>
            <person name="Stolte C."/>
            <person name="Sykes S.N."/>
            <person name="Thomson T."/>
            <person name="Walk T."/>
            <person name="White J."/>
            <person name="Yandava C."/>
            <person name="Straight P."/>
            <person name="Clardy J."/>
            <person name="Hung D."/>
            <person name="Kolter R."/>
            <person name="Mekalanos J."/>
            <person name="Walker S."/>
            <person name="Walsh C.T."/>
            <person name="Wieland-Brown L.C."/>
            <person name="Haas B."/>
            <person name="Nusbaum C."/>
            <person name="Birren B."/>
        </authorList>
    </citation>
    <scope>NUCLEOTIDE SEQUENCE [LARGE SCALE GENOMIC DNA]</scope>
    <source>
        <strain evidence="2">ATCC 29083</strain>
    </source>
</reference>
<protein>
    <recommendedName>
        <fullName evidence="4">GtrA-like protein domain-containing protein</fullName>
    </recommendedName>
</protein>
<sequence>MPSPLIQKPETATPVALNPVVSFLRFVILGGGLGVLSGLAVPQLAMALPWAVSNALVTAASTLLCTELHARFTFGTGRRAGWREHWQSAGSATAAYLATTGAVYVLHLAKPASGVLSEQTVYLSASALAGLGRFALLRLHVFATRREQRARTAPVVLFGPRCADGDPDAVEETTLNTSRWCASTPCVSAHGGGVTPAWDRGGLDERRVVDARLSA</sequence>
<feature type="transmembrane region" description="Helical" evidence="1">
    <location>
        <begin position="20"/>
        <end position="41"/>
    </location>
</feature>
<name>B5HPS7_STRX2</name>
<keyword evidence="1" id="KW-1133">Transmembrane helix</keyword>
<evidence type="ECO:0000313" key="2">
    <source>
        <dbReference type="EMBL" id="EDY54587.1"/>
    </source>
</evidence>
<proteinExistence type="predicted"/>
<dbReference type="EMBL" id="CM000951">
    <property type="protein sequence ID" value="EDY54587.1"/>
    <property type="molecule type" value="Genomic_DNA"/>
</dbReference>
<dbReference type="Proteomes" id="UP000002785">
    <property type="component" value="Chromosome"/>
</dbReference>
<gene>
    <name evidence="2" type="ORF">SSEG_01167</name>
</gene>
<keyword evidence="1" id="KW-0472">Membrane</keyword>
<feature type="transmembrane region" description="Helical" evidence="1">
    <location>
        <begin position="47"/>
        <end position="68"/>
    </location>
</feature>
<accession>B5HPS7</accession>
<dbReference type="AlphaFoldDB" id="B5HPS7"/>
<keyword evidence="3" id="KW-1185">Reference proteome</keyword>
<feature type="transmembrane region" description="Helical" evidence="1">
    <location>
        <begin position="89"/>
        <end position="109"/>
    </location>
</feature>
<evidence type="ECO:0000313" key="3">
    <source>
        <dbReference type="Proteomes" id="UP000002785"/>
    </source>
</evidence>
<dbReference type="RefSeq" id="WP_007386809.1">
    <property type="nucleotide sequence ID" value="NZ_CM000951.1"/>
</dbReference>
<dbReference type="eggNOG" id="COG2246">
    <property type="taxonomic scope" value="Bacteria"/>
</dbReference>